<dbReference type="HAMAP" id="MF_02087">
    <property type="entry name" value="PLP_homeostasis"/>
    <property type="match status" value="1"/>
</dbReference>
<dbReference type="PANTHER" id="PTHR10146">
    <property type="entry name" value="PROLINE SYNTHETASE CO-TRANSCRIBED BACTERIAL HOMOLOG PROTEIN"/>
    <property type="match status" value="1"/>
</dbReference>
<comment type="similarity">
    <text evidence="2 4">Belongs to the pyridoxal phosphate-binding protein YggS/PROSC family.</text>
</comment>
<evidence type="ECO:0000256" key="1">
    <source>
        <dbReference type="ARBA" id="ARBA00022898"/>
    </source>
</evidence>
<feature type="domain" description="Alanine racemase N-terminal" evidence="5">
    <location>
        <begin position="30"/>
        <end position="229"/>
    </location>
</feature>
<evidence type="ECO:0000256" key="3">
    <source>
        <dbReference type="PIRSR" id="PIRSR004848-1"/>
    </source>
</evidence>
<comment type="function">
    <text evidence="2">Pyridoxal 5'-phosphate (PLP)-binding protein, which is involved in PLP homeostasis.</text>
</comment>
<dbReference type="OrthoDB" id="9804072at2"/>
<dbReference type="EMBL" id="FNFH01000008">
    <property type="protein sequence ID" value="SDK74411.1"/>
    <property type="molecule type" value="Genomic_DNA"/>
</dbReference>
<keyword evidence="1 2" id="KW-0663">Pyridoxal phosphate</keyword>
<dbReference type="PANTHER" id="PTHR10146:SF14">
    <property type="entry name" value="PYRIDOXAL PHOSPHATE HOMEOSTASIS PROTEIN"/>
    <property type="match status" value="1"/>
</dbReference>
<dbReference type="Pfam" id="PF01168">
    <property type="entry name" value="Ala_racemase_N"/>
    <property type="match status" value="1"/>
</dbReference>
<evidence type="ECO:0000259" key="5">
    <source>
        <dbReference type="Pfam" id="PF01168"/>
    </source>
</evidence>
<dbReference type="CDD" id="cd06824">
    <property type="entry name" value="PLPDE_III_Yggs_like"/>
    <property type="match status" value="1"/>
</dbReference>
<reference evidence="7" key="1">
    <citation type="submission" date="2016-10" db="EMBL/GenBank/DDBJ databases">
        <authorList>
            <person name="Varghese N."/>
            <person name="Submissions S."/>
        </authorList>
    </citation>
    <scope>NUCLEOTIDE SEQUENCE [LARGE SCALE GENOMIC DNA]</scope>
    <source>
        <strain evidence="7">CGMCC 1.10658</strain>
    </source>
</reference>
<dbReference type="GO" id="GO:0030170">
    <property type="term" value="F:pyridoxal phosphate binding"/>
    <property type="evidence" value="ECO:0007669"/>
    <property type="project" value="UniProtKB-UniRule"/>
</dbReference>
<keyword evidence="7" id="KW-1185">Reference proteome</keyword>
<name>A0A1G9EEC1_9GAMM</name>
<dbReference type="InterPro" id="IPR011078">
    <property type="entry name" value="PyrdxlP_homeostasis"/>
</dbReference>
<dbReference type="Proteomes" id="UP000199305">
    <property type="component" value="Unassembled WGS sequence"/>
</dbReference>
<gene>
    <name evidence="6" type="ORF">SAMN05216212_3085</name>
</gene>
<dbReference type="PROSITE" id="PS01211">
    <property type="entry name" value="UPF0001"/>
    <property type="match status" value="1"/>
</dbReference>
<evidence type="ECO:0000313" key="7">
    <source>
        <dbReference type="Proteomes" id="UP000199305"/>
    </source>
</evidence>
<dbReference type="AlphaFoldDB" id="A0A1G9EEC1"/>
<dbReference type="FunFam" id="3.20.20.10:FF:000004">
    <property type="entry name" value="Pyridoxal phosphate homeostasis protein"/>
    <property type="match status" value="1"/>
</dbReference>
<dbReference type="InterPro" id="IPR001608">
    <property type="entry name" value="Ala_racemase_N"/>
</dbReference>
<protein>
    <recommendedName>
        <fullName evidence="2">Pyridoxal phosphate homeostasis protein</fullName>
        <shortName evidence="2">PLP homeostasis protein</shortName>
    </recommendedName>
</protein>
<dbReference type="InterPro" id="IPR029066">
    <property type="entry name" value="PLP-binding_barrel"/>
</dbReference>
<organism evidence="6 7">
    <name type="scientific">Microbulbifer yueqingensis</name>
    <dbReference type="NCBI Taxonomy" id="658219"/>
    <lineage>
        <taxon>Bacteria</taxon>
        <taxon>Pseudomonadati</taxon>
        <taxon>Pseudomonadota</taxon>
        <taxon>Gammaproteobacteria</taxon>
        <taxon>Cellvibrionales</taxon>
        <taxon>Microbulbiferaceae</taxon>
        <taxon>Microbulbifer</taxon>
    </lineage>
</organism>
<dbReference type="RefSeq" id="WP_091516487.1">
    <property type="nucleotide sequence ID" value="NZ_FNFH01000008.1"/>
</dbReference>
<evidence type="ECO:0000256" key="4">
    <source>
        <dbReference type="RuleBase" id="RU004514"/>
    </source>
</evidence>
<dbReference type="Gene3D" id="3.20.20.10">
    <property type="entry name" value="Alanine racemase"/>
    <property type="match status" value="1"/>
</dbReference>
<dbReference type="SUPFAM" id="SSF51419">
    <property type="entry name" value="PLP-binding barrel"/>
    <property type="match status" value="1"/>
</dbReference>
<dbReference type="NCBIfam" id="TIGR00044">
    <property type="entry name" value="YggS family pyridoxal phosphate-dependent enzyme"/>
    <property type="match status" value="1"/>
</dbReference>
<dbReference type="STRING" id="658219.SAMN05216212_3085"/>
<comment type="cofactor">
    <cofactor evidence="3">
        <name>pyridoxal 5'-phosphate</name>
        <dbReference type="ChEBI" id="CHEBI:597326"/>
    </cofactor>
</comment>
<proteinExistence type="inferred from homology"/>
<evidence type="ECO:0000313" key="6">
    <source>
        <dbReference type="EMBL" id="SDK74411.1"/>
    </source>
</evidence>
<accession>A0A1G9EEC1</accession>
<sequence length="231" mass="25238">MRKAEITENLNRVRERIVTCCGACGRGEGEVTLLAVSKTKPASALRAAFAAGQRDFGENYLQEALEKQAELSDLPIRWHFIGPLQSNKTRQVAEHFQWVHTVDRLKIARRLSEQRPAGLPPLEVCLQVNIDAEESKSGVAPGELPQLAQAVAELPNIRLRGLMAIPAPRGERAEQRAPLEALASLLQSLREQLPGAPLDTLSMGMSADMEAAIEAGSTMVRVGTDIFGRRD</sequence>
<feature type="modified residue" description="N6-(pyridoxal phosphate)lysine" evidence="2 3">
    <location>
        <position position="38"/>
    </location>
</feature>
<evidence type="ECO:0000256" key="2">
    <source>
        <dbReference type="HAMAP-Rule" id="MF_02087"/>
    </source>
</evidence>
<dbReference type="PIRSF" id="PIRSF004848">
    <property type="entry name" value="YBL036c_PLPDEIII"/>
    <property type="match status" value="1"/>
</dbReference>